<dbReference type="FunFam" id="3.10.20.70:FF:000003">
    <property type="entry name" value="Glutamine synthetase, chloroplastic"/>
    <property type="match status" value="1"/>
</dbReference>
<evidence type="ECO:0000256" key="11">
    <source>
        <dbReference type="PROSITE-ProRule" id="PRU01330"/>
    </source>
</evidence>
<evidence type="ECO:0000256" key="14">
    <source>
        <dbReference type="SAM" id="Phobius"/>
    </source>
</evidence>
<evidence type="ECO:0000256" key="4">
    <source>
        <dbReference type="ARBA" id="ARBA00012937"/>
    </source>
</evidence>
<feature type="transmembrane region" description="Helical" evidence="14">
    <location>
        <begin position="532"/>
        <end position="550"/>
    </location>
</feature>
<proteinExistence type="inferred from homology"/>
<dbReference type="Pfam" id="PF05512">
    <property type="entry name" value="AWPM-19"/>
    <property type="match status" value="1"/>
</dbReference>
<dbReference type="Gene3D" id="3.10.20.70">
    <property type="entry name" value="Glutamine synthetase, N-terminal domain"/>
    <property type="match status" value="1"/>
</dbReference>
<dbReference type="PANTHER" id="PTHR20852:SF118">
    <property type="entry name" value="GLUTAMINE SYNTHETASE, CHLOROPLASTIC_MITOCHONDRIAL"/>
    <property type="match status" value="1"/>
</dbReference>
<dbReference type="PROSITE" id="PS00180">
    <property type="entry name" value="GLNA_1"/>
    <property type="match status" value="1"/>
</dbReference>
<comment type="subcellular location">
    <subcellularLocation>
        <location evidence="1">Plastid</location>
        <location evidence="1">Chloroplast</location>
    </subcellularLocation>
</comment>
<comment type="subunit">
    <text evidence="3">Homooctamer.</text>
</comment>
<evidence type="ECO:0000256" key="1">
    <source>
        <dbReference type="ARBA" id="ARBA00004229"/>
    </source>
</evidence>
<dbReference type="Proteomes" id="UP001234989">
    <property type="component" value="Chromosome 1"/>
</dbReference>
<evidence type="ECO:0000256" key="7">
    <source>
        <dbReference type="ARBA" id="ARBA00022640"/>
    </source>
</evidence>
<dbReference type="Gene3D" id="3.30.590.10">
    <property type="entry name" value="Glutamine synthetase/guanido kinase, catalytic domain"/>
    <property type="match status" value="1"/>
</dbReference>
<feature type="domain" description="GS catalytic" evidence="16">
    <location>
        <begin position="166"/>
        <end position="407"/>
    </location>
</feature>
<dbReference type="InterPro" id="IPR027302">
    <property type="entry name" value="Gln_synth_N_conserv_site"/>
</dbReference>
<keyword evidence="14" id="KW-0472">Membrane</keyword>
<evidence type="ECO:0000256" key="9">
    <source>
        <dbReference type="ARBA" id="ARBA00022840"/>
    </source>
</evidence>
<evidence type="ECO:0000256" key="10">
    <source>
        <dbReference type="ARBA" id="ARBA00022946"/>
    </source>
</evidence>
<dbReference type="InterPro" id="IPR008390">
    <property type="entry name" value="AWPM-19"/>
</dbReference>
<evidence type="ECO:0000256" key="12">
    <source>
        <dbReference type="RuleBase" id="RU000384"/>
    </source>
</evidence>
<dbReference type="EMBL" id="CP133612">
    <property type="protein sequence ID" value="WMV10372.1"/>
    <property type="molecule type" value="Genomic_DNA"/>
</dbReference>
<dbReference type="InterPro" id="IPR027303">
    <property type="entry name" value="Gln_synth_gly_rich_site"/>
</dbReference>
<dbReference type="InterPro" id="IPR014746">
    <property type="entry name" value="Gln_synth/guanido_kin_cat_dom"/>
</dbReference>
<evidence type="ECO:0000313" key="18">
    <source>
        <dbReference type="Proteomes" id="UP001234989"/>
    </source>
</evidence>
<dbReference type="FunFam" id="3.30.590.10:FF:000004">
    <property type="entry name" value="Glutamine synthetase"/>
    <property type="match status" value="1"/>
</dbReference>
<sequence>MAQILAPSAQWQMRMTKSSTDASPLTSKMWSSVVLKQNKRLAVKSSAKFRVFALQSDNGTVNRMEQLLNLDVTPYTDKIIAEYIWIGGTGIDMRSKSRTISKPVKDASELPKWNYDGSSTGQAPGEDSEVILYPQAIFKDPFRGGNNILVICDAYTPAGEPIPTNKRHKAAQIFSDPKVASQVPWFGIEQEYTLLQPNVNWPLGWPVGGYPGPQGPYYCGAGAEKSFGRDISDAHYKACLYAGINISGTNGEVMPGQWEFQVGPSVGIEGGDHIWCARYLLERITEQAGVVLSLDPKPIEGDWNGAGCHTNYSTLSMREEGGFEVIKKAILNLSLRHKEHISAYGEGNERRLTGKHETASIDQFSWGVANRGCSIRVGRDTEKEGKGYLEDRRPASNMDPYVVTALLAETTILWEPTLEAEALAAQKISLKAMASGAGKSAAFMLLVLNVFLYFIVAVISGWAVNHAIERSEATASSLSIPAKIFPIYFPFGNMATGFLIIFSLIAGVVGFISSLTGIHNVIQWNAPNLHAAASSSLTTWLLTLLAMGLACKEINKGWSDSNLRTLETMLVILGGTQMFCTVAIHAGIEDVITREV</sequence>
<comment type="similarity">
    <text evidence="2 11 12">Belongs to the glutamine synthetase family.</text>
</comment>
<keyword evidence="6 13" id="KW-0436">Ligase</keyword>
<organism evidence="17 18">
    <name type="scientific">Solanum verrucosum</name>
    <dbReference type="NCBI Taxonomy" id="315347"/>
    <lineage>
        <taxon>Eukaryota</taxon>
        <taxon>Viridiplantae</taxon>
        <taxon>Streptophyta</taxon>
        <taxon>Embryophyta</taxon>
        <taxon>Tracheophyta</taxon>
        <taxon>Spermatophyta</taxon>
        <taxon>Magnoliopsida</taxon>
        <taxon>eudicotyledons</taxon>
        <taxon>Gunneridae</taxon>
        <taxon>Pentapetalae</taxon>
        <taxon>asterids</taxon>
        <taxon>lamiids</taxon>
        <taxon>Solanales</taxon>
        <taxon>Solanaceae</taxon>
        <taxon>Solanoideae</taxon>
        <taxon>Solaneae</taxon>
        <taxon>Solanum</taxon>
    </lineage>
</organism>
<keyword evidence="10" id="KW-0809">Transit peptide</keyword>
<dbReference type="GO" id="GO:0004356">
    <property type="term" value="F:glutamine synthetase activity"/>
    <property type="evidence" value="ECO:0007669"/>
    <property type="project" value="UniProtKB-EC"/>
</dbReference>
<dbReference type="PROSITE" id="PS51987">
    <property type="entry name" value="GS_CATALYTIC"/>
    <property type="match status" value="1"/>
</dbReference>
<dbReference type="InterPro" id="IPR036651">
    <property type="entry name" value="Gln_synt_N_sf"/>
</dbReference>
<feature type="transmembrane region" description="Helical" evidence="14">
    <location>
        <begin position="485"/>
        <end position="512"/>
    </location>
</feature>
<evidence type="ECO:0000256" key="3">
    <source>
        <dbReference type="ARBA" id="ARBA00011823"/>
    </source>
</evidence>
<evidence type="ECO:0000256" key="6">
    <source>
        <dbReference type="ARBA" id="ARBA00022598"/>
    </source>
</evidence>
<dbReference type="InterPro" id="IPR050292">
    <property type="entry name" value="Glutamine_Synthetase"/>
</dbReference>
<dbReference type="InterPro" id="IPR008146">
    <property type="entry name" value="Gln_synth_cat_dom"/>
</dbReference>
<evidence type="ECO:0000313" key="17">
    <source>
        <dbReference type="EMBL" id="WMV10372.1"/>
    </source>
</evidence>
<keyword evidence="18" id="KW-1185">Reference proteome</keyword>
<gene>
    <name evidence="17" type="ORF">MTR67_003757</name>
</gene>
<keyword evidence="5" id="KW-0150">Chloroplast</keyword>
<name>A0AAF0T762_SOLVR</name>
<dbReference type="EC" id="6.3.1.2" evidence="4 13"/>
<evidence type="ECO:0000256" key="5">
    <source>
        <dbReference type="ARBA" id="ARBA00022528"/>
    </source>
</evidence>
<keyword evidence="7" id="KW-0934">Plastid</keyword>
<keyword evidence="9 13" id="KW-0067">ATP-binding</keyword>
<dbReference type="GO" id="GO:0005524">
    <property type="term" value="F:ATP binding"/>
    <property type="evidence" value="ECO:0007669"/>
    <property type="project" value="UniProtKB-KW"/>
</dbReference>
<keyword evidence="14" id="KW-1133">Transmembrane helix</keyword>
<accession>A0AAF0T762</accession>
<keyword evidence="14" id="KW-0812">Transmembrane</keyword>
<comment type="catalytic activity">
    <reaction evidence="13">
        <text>L-glutamate + NH4(+) + ATP = L-glutamine + ADP + phosphate + H(+)</text>
        <dbReference type="Rhea" id="RHEA:16169"/>
        <dbReference type="ChEBI" id="CHEBI:15378"/>
        <dbReference type="ChEBI" id="CHEBI:28938"/>
        <dbReference type="ChEBI" id="CHEBI:29985"/>
        <dbReference type="ChEBI" id="CHEBI:30616"/>
        <dbReference type="ChEBI" id="CHEBI:43474"/>
        <dbReference type="ChEBI" id="CHEBI:58359"/>
        <dbReference type="ChEBI" id="CHEBI:456216"/>
        <dbReference type="EC" id="6.3.1.2"/>
    </reaction>
</comment>
<dbReference type="PANTHER" id="PTHR20852">
    <property type="entry name" value="GLUTAMINE SYNTHETASE"/>
    <property type="match status" value="1"/>
</dbReference>
<feature type="domain" description="GS beta-grasp" evidence="15">
    <location>
        <begin position="79"/>
        <end position="159"/>
    </location>
</feature>
<keyword evidence="8 13" id="KW-0547">Nucleotide-binding</keyword>
<evidence type="ECO:0000256" key="2">
    <source>
        <dbReference type="ARBA" id="ARBA00009897"/>
    </source>
</evidence>
<evidence type="ECO:0000259" key="16">
    <source>
        <dbReference type="PROSITE" id="PS51987"/>
    </source>
</evidence>
<protein>
    <recommendedName>
        <fullName evidence="4 13">Glutamine synthetase</fullName>
        <ecNumber evidence="4 13">6.3.1.2</ecNumber>
    </recommendedName>
</protein>
<dbReference type="InterPro" id="IPR008147">
    <property type="entry name" value="Gln_synt_N"/>
</dbReference>
<dbReference type="Pfam" id="PF00120">
    <property type="entry name" value="Gln-synt_C"/>
    <property type="match status" value="1"/>
</dbReference>
<dbReference type="SMART" id="SM01230">
    <property type="entry name" value="Gln-synt_C"/>
    <property type="match status" value="1"/>
</dbReference>
<dbReference type="GO" id="GO:0009507">
    <property type="term" value="C:chloroplast"/>
    <property type="evidence" value="ECO:0007669"/>
    <property type="project" value="UniProtKB-SubCell"/>
</dbReference>
<reference evidence="17" key="1">
    <citation type="submission" date="2023-08" db="EMBL/GenBank/DDBJ databases">
        <title>A de novo genome assembly of Solanum verrucosum Schlechtendal, a Mexican diploid species geographically isolated from the other diploid A-genome species in potato relatives.</title>
        <authorList>
            <person name="Hosaka K."/>
        </authorList>
    </citation>
    <scope>NUCLEOTIDE SEQUENCE</scope>
    <source>
        <tissue evidence="17">Young leaves</tissue>
    </source>
</reference>
<evidence type="ECO:0000256" key="13">
    <source>
        <dbReference type="RuleBase" id="RU004356"/>
    </source>
</evidence>
<evidence type="ECO:0000256" key="8">
    <source>
        <dbReference type="ARBA" id="ARBA00022741"/>
    </source>
</evidence>
<dbReference type="PROSITE" id="PS51986">
    <property type="entry name" value="GS_BETA_GRASP"/>
    <property type="match status" value="1"/>
</dbReference>
<feature type="transmembrane region" description="Helical" evidence="14">
    <location>
        <begin position="441"/>
        <end position="464"/>
    </location>
</feature>
<evidence type="ECO:0000259" key="15">
    <source>
        <dbReference type="PROSITE" id="PS51986"/>
    </source>
</evidence>
<dbReference type="SUPFAM" id="SSF54368">
    <property type="entry name" value="Glutamine synthetase, N-terminal domain"/>
    <property type="match status" value="1"/>
</dbReference>
<dbReference type="Pfam" id="PF03951">
    <property type="entry name" value="Gln-synt_N"/>
    <property type="match status" value="1"/>
</dbReference>
<dbReference type="PROSITE" id="PS00181">
    <property type="entry name" value="GLNA_ATP"/>
    <property type="match status" value="1"/>
</dbReference>
<dbReference type="SUPFAM" id="SSF55931">
    <property type="entry name" value="Glutamine synthetase/guanido kinase"/>
    <property type="match status" value="1"/>
</dbReference>
<dbReference type="GO" id="GO:0006542">
    <property type="term" value="P:glutamine biosynthetic process"/>
    <property type="evidence" value="ECO:0007669"/>
    <property type="project" value="InterPro"/>
</dbReference>
<dbReference type="AlphaFoldDB" id="A0AAF0T762"/>